<sequence>MGFVNKIICRLDSEDKYGPLMTELGCRHVAYGAKPQYIDVISHSMKVGLQNSRTVGRQSSSRRRPAPLSAAGVTQPAL</sequence>
<proteinExistence type="predicted"/>
<evidence type="ECO:0000256" key="1">
    <source>
        <dbReference type="SAM" id="MobiDB-lite"/>
    </source>
</evidence>
<dbReference type="OrthoDB" id="6346302at2759"/>
<reference evidence="2 3" key="1">
    <citation type="submission" date="2019-07" db="EMBL/GenBank/DDBJ databases">
        <title>Draft genome assembly of a fouling barnacle, Amphibalanus amphitrite (Darwin, 1854): The first reference genome for Thecostraca.</title>
        <authorList>
            <person name="Kim W."/>
        </authorList>
    </citation>
    <scope>NUCLEOTIDE SEQUENCE [LARGE SCALE GENOMIC DNA]</scope>
    <source>
        <strain evidence="2">SNU_AA5</strain>
        <tissue evidence="2">Soma without cirri and trophi</tissue>
    </source>
</reference>
<evidence type="ECO:0000313" key="3">
    <source>
        <dbReference type="Proteomes" id="UP000440578"/>
    </source>
</evidence>
<protein>
    <recommendedName>
        <fullName evidence="4">Globin family profile domain-containing protein</fullName>
    </recommendedName>
</protein>
<evidence type="ECO:0008006" key="4">
    <source>
        <dbReference type="Google" id="ProtNLM"/>
    </source>
</evidence>
<feature type="region of interest" description="Disordered" evidence="1">
    <location>
        <begin position="51"/>
        <end position="78"/>
    </location>
</feature>
<accession>A0A6A4WBW4</accession>
<dbReference type="EMBL" id="VIIS01000871">
    <property type="protein sequence ID" value="KAF0304115.1"/>
    <property type="molecule type" value="Genomic_DNA"/>
</dbReference>
<comment type="caution">
    <text evidence="2">The sequence shown here is derived from an EMBL/GenBank/DDBJ whole genome shotgun (WGS) entry which is preliminary data.</text>
</comment>
<gene>
    <name evidence="2" type="ORF">FJT64_023997</name>
</gene>
<evidence type="ECO:0000313" key="2">
    <source>
        <dbReference type="EMBL" id="KAF0304115.1"/>
    </source>
</evidence>
<dbReference type="Gene3D" id="1.10.490.10">
    <property type="entry name" value="Globins"/>
    <property type="match status" value="1"/>
</dbReference>
<dbReference type="Proteomes" id="UP000440578">
    <property type="component" value="Unassembled WGS sequence"/>
</dbReference>
<dbReference type="AlphaFoldDB" id="A0A6A4WBW4"/>
<dbReference type="GO" id="GO:0019825">
    <property type="term" value="F:oxygen binding"/>
    <property type="evidence" value="ECO:0007669"/>
    <property type="project" value="InterPro"/>
</dbReference>
<name>A0A6A4WBW4_AMPAM</name>
<dbReference type="InterPro" id="IPR012292">
    <property type="entry name" value="Globin/Proto"/>
</dbReference>
<keyword evidence="3" id="KW-1185">Reference proteome</keyword>
<dbReference type="GO" id="GO:0020037">
    <property type="term" value="F:heme binding"/>
    <property type="evidence" value="ECO:0007669"/>
    <property type="project" value="InterPro"/>
</dbReference>
<organism evidence="2 3">
    <name type="scientific">Amphibalanus amphitrite</name>
    <name type="common">Striped barnacle</name>
    <name type="synonym">Balanus amphitrite</name>
    <dbReference type="NCBI Taxonomy" id="1232801"/>
    <lineage>
        <taxon>Eukaryota</taxon>
        <taxon>Metazoa</taxon>
        <taxon>Ecdysozoa</taxon>
        <taxon>Arthropoda</taxon>
        <taxon>Crustacea</taxon>
        <taxon>Multicrustacea</taxon>
        <taxon>Cirripedia</taxon>
        <taxon>Thoracica</taxon>
        <taxon>Thoracicalcarea</taxon>
        <taxon>Balanomorpha</taxon>
        <taxon>Balanoidea</taxon>
        <taxon>Balanidae</taxon>
        <taxon>Amphibalaninae</taxon>
        <taxon>Amphibalanus</taxon>
    </lineage>
</organism>